<feature type="domain" description="PucR C-terminal helix-turn-helix" evidence="1">
    <location>
        <begin position="278"/>
        <end position="336"/>
    </location>
</feature>
<gene>
    <name evidence="2" type="ORF">AB0I48_11420</name>
</gene>
<sequence>MIDAMLAETQRADQLAQIERLADHWVKAGLDLETVLHSLHTEVIHILDHIPFAAADPRPGARGHLRALLDVLRTATTTITTVYLREQCFLESERHRPADAIADALLDGHPAEALARGIGSDLADRYVVLAIHIPDPLACPVTTSEDISPAEHTSTRLRADLTALCKGEVLARLGVGGGTVLLPAHLFTDPEVNDLITTLSSDTGTAITAVATDATRDQIPSAAEYAHQLLDTALRRVDTTTGLHRLDHLALEHQLARPGPARDTLAAILNPLDDHPDLVATLQTHLSNNGNRAASASQLDVHPNTIDNRLKRIGTLTGQDPNSSVDLWKLQCALAARGQLGA</sequence>
<dbReference type="Gene3D" id="1.10.10.2840">
    <property type="entry name" value="PucR C-terminal helix-turn-helix domain"/>
    <property type="match status" value="1"/>
</dbReference>
<name>A0ABV3FRW8_9NOCA</name>
<dbReference type="EMBL" id="JBFAKC010000004">
    <property type="protein sequence ID" value="MEV0708167.1"/>
    <property type="molecule type" value="Genomic_DNA"/>
</dbReference>
<dbReference type="Proteomes" id="UP001551695">
    <property type="component" value="Unassembled WGS sequence"/>
</dbReference>
<protein>
    <submittedName>
        <fullName evidence="2">Helix-turn-helix domain-containing protein</fullName>
    </submittedName>
</protein>
<dbReference type="InterPro" id="IPR051448">
    <property type="entry name" value="CdaR-like_regulators"/>
</dbReference>
<evidence type="ECO:0000313" key="3">
    <source>
        <dbReference type="Proteomes" id="UP001551695"/>
    </source>
</evidence>
<proteinExistence type="predicted"/>
<evidence type="ECO:0000313" key="2">
    <source>
        <dbReference type="EMBL" id="MEV0708167.1"/>
    </source>
</evidence>
<dbReference type="PANTHER" id="PTHR33744:SF7">
    <property type="entry name" value="PUCR FAMILY TRANSCRIPTIONAL REGULATOR"/>
    <property type="match status" value="1"/>
</dbReference>
<accession>A0ABV3FRW8</accession>
<dbReference type="RefSeq" id="WP_357782542.1">
    <property type="nucleotide sequence ID" value="NZ_JBFAKC010000004.1"/>
</dbReference>
<evidence type="ECO:0000259" key="1">
    <source>
        <dbReference type="Pfam" id="PF13556"/>
    </source>
</evidence>
<dbReference type="PANTHER" id="PTHR33744">
    <property type="entry name" value="CARBOHYDRATE DIACID REGULATOR"/>
    <property type="match status" value="1"/>
</dbReference>
<dbReference type="InterPro" id="IPR025736">
    <property type="entry name" value="PucR_C-HTH_dom"/>
</dbReference>
<organism evidence="2 3">
    <name type="scientific">Nocardia aurea</name>
    <dbReference type="NCBI Taxonomy" id="2144174"/>
    <lineage>
        <taxon>Bacteria</taxon>
        <taxon>Bacillati</taxon>
        <taxon>Actinomycetota</taxon>
        <taxon>Actinomycetes</taxon>
        <taxon>Mycobacteriales</taxon>
        <taxon>Nocardiaceae</taxon>
        <taxon>Nocardia</taxon>
    </lineage>
</organism>
<comment type="caution">
    <text evidence="2">The sequence shown here is derived from an EMBL/GenBank/DDBJ whole genome shotgun (WGS) entry which is preliminary data.</text>
</comment>
<keyword evidence="3" id="KW-1185">Reference proteome</keyword>
<dbReference type="InterPro" id="IPR042070">
    <property type="entry name" value="PucR_C-HTH_sf"/>
</dbReference>
<reference evidence="2 3" key="1">
    <citation type="submission" date="2024-06" db="EMBL/GenBank/DDBJ databases">
        <title>The Natural Products Discovery Center: Release of the First 8490 Sequenced Strains for Exploring Actinobacteria Biosynthetic Diversity.</title>
        <authorList>
            <person name="Kalkreuter E."/>
            <person name="Kautsar S.A."/>
            <person name="Yang D."/>
            <person name="Bader C.D."/>
            <person name="Teijaro C.N."/>
            <person name="Fluegel L."/>
            <person name="Davis C.M."/>
            <person name="Simpson J.R."/>
            <person name="Lauterbach L."/>
            <person name="Steele A.D."/>
            <person name="Gui C."/>
            <person name="Meng S."/>
            <person name="Li G."/>
            <person name="Viehrig K."/>
            <person name="Ye F."/>
            <person name="Su P."/>
            <person name="Kiefer A.F."/>
            <person name="Nichols A."/>
            <person name="Cepeda A.J."/>
            <person name="Yan W."/>
            <person name="Fan B."/>
            <person name="Jiang Y."/>
            <person name="Adhikari A."/>
            <person name="Zheng C.-J."/>
            <person name="Schuster L."/>
            <person name="Cowan T.M."/>
            <person name="Smanski M.J."/>
            <person name="Chevrette M.G."/>
            <person name="De Carvalho L.P.S."/>
            <person name="Shen B."/>
        </authorList>
    </citation>
    <scope>NUCLEOTIDE SEQUENCE [LARGE SCALE GENOMIC DNA]</scope>
    <source>
        <strain evidence="2 3">NPDC050403</strain>
    </source>
</reference>
<dbReference type="Pfam" id="PF13556">
    <property type="entry name" value="HTH_30"/>
    <property type="match status" value="1"/>
</dbReference>